<reference evidence="2" key="1">
    <citation type="submission" date="2021-01" db="EMBL/GenBank/DDBJ databases">
        <title>Whole genome shotgun sequence of Actinoplanes rishiriensis NBRC 108556.</title>
        <authorList>
            <person name="Komaki H."/>
            <person name="Tamura T."/>
        </authorList>
    </citation>
    <scope>NUCLEOTIDE SEQUENCE</scope>
    <source>
        <strain evidence="2">NBRC 108556</strain>
    </source>
</reference>
<sequence>MGGLEVAGMVFLFLFVFVVMMISALVVWPRVGGKLPVAAQPWRAEAGDGGGSAAAPAGWEGVLAAGRIRGEISQRDYVRAMEQLVSGEPSAGLPDRYRRGR</sequence>
<keyword evidence="3" id="KW-1185">Reference proteome</keyword>
<accession>A0A919K768</accession>
<organism evidence="2 3">
    <name type="scientific">Paractinoplanes rishiriensis</name>
    <dbReference type="NCBI Taxonomy" id="1050105"/>
    <lineage>
        <taxon>Bacteria</taxon>
        <taxon>Bacillati</taxon>
        <taxon>Actinomycetota</taxon>
        <taxon>Actinomycetes</taxon>
        <taxon>Micromonosporales</taxon>
        <taxon>Micromonosporaceae</taxon>
        <taxon>Paractinoplanes</taxon>
    </lineage>
</organism>
<keyword evidence="1" id="KW-0472">Membrane</keyword>
<keyword evidence="1" id="KW-1133">Transmembrane helix</keyword>
<keyword evidence="1" id="KW-0812">Transmembrane</keyword>
<dbReference type="AlphaFoldDB" id="A0A919K768"/>
<evidence type="ECO:0000256" key="1">
    <source>
        <dbReference type="SAM" id="Phobius"/>
    </source>
</evidence>
<dbReference type="Proteomes" id="UP000636960">
    <property type="component" value="Unassembled WGS sequence"/>
</dbReference>
<proteinExistence type="predicted"/>
<evidence type="ECO:0000313" key="2">
    <source>
        <dbReference type="EMBL" id="GIF00018.1"/>
    </source>
</evidence>
<gene>
    <name evidence="2" type="ORF">Ari01nite_74820</name>
</gene>
<comment type="caution">
    <text evidence="2">The sequence shown here is derived from an EMBL/GenBank/DDBJ whole genome shotgun (WGS) entry which is preliminary data.</text>
</comment>
<evidence type="ECO:0000313" key="3">
    <source>
        <dbReference type="Proteomes" id="UP000636960"/>
    </source>
</evidence>
<feature type="transmembrane region" description="Helical" evidence="1">
    <location>
        <begin position="6"/>
        <end position="28"/>
    </location>
</feature>
<name>A0A919K768_9ACTN</name>
<protein>
    <submittedName>
        <fullName evidence="2">Uncharacterized protein</fullName>
    </submittedName>
</protein>
<dbReference type="EMBL" id="BOMV01000078">
    <property type="protein sequence ID" value="GIF00018.1"/>
    <property type="molecule type" value="Genomic_DNA"/>
</dbReference>